<evidence type="ECO:0000256" key="6">
    <source>
        <dbReference type="RuleBase" id="RU000461"/>
    </source>
</evidence>
<dbReference type="PRINTS" id="PR00463">
    <property type="entry name" value="EP450I"/>
</dbReference>
<accession>A0AAV2AW12</accession>
<comment type="caution">
    <text evidence="8">The sequence shown here is derived from an EMBL/GenBank/DDBJ whole genome shotgun (WGS) entry which is preliminary data.</text>
</comment>
<organism evidence="8 9">
    <name type="scientific">Larinioides sclopetarius</name>
    <dbReference type="NCBI Taxonomy" id="280406"/>
    <lineage>
        <taxon>Eukaryota</taxon>
        <taxon>Metazoa</taxon>
        <taxon>Ecdysozoa</taxon>
        <taxon>Arthropoda</taxon>
        <taxon>Chelicerata</taxon>
        <taxon>Arachnida</taxon>
        <taxon>Araneae</taxon>
        <taxon>Araneomorphae</taxon>
        <taxon>Entelegynae</taxon>
        <taxon>Araneoidea</taxon>
        <taxon>Araneidae</taxon>
        <taxon>Larinioides</taxon>
    </lineage>
</organism>
<dbReference type="GO" id="GO:0016705">
    <property type="term" value="F:oxidoreductase activity, acting on paired donors, with incorporation or reduction of molecular oxygen"/>
    <property type="evidence" value="ECO:0007669"/>
    <property type="project" value="InterPro"/>
</dbReference>
<dbReference type="InterPro" id="IPR001128">
    <property type="entry name" value="Cyt_P450"/>
</dbReference>
<keyword evidence="9" id="KW-1185">Reference proteome</keyword>
<dbReference type="Gene3D" id="1.10.630.10">
    <property type="entry name" value="Cytochrome P450"/>
    <property type="match status" value="1"/>
</dbReference>
<evidence type="ECO:0000256" key="5">
    <source>
        <dbReference type="PIRSR" id="PIRSR602401-1"/>
    </source>
</evidence>
<sequence>MALVEAVVTNFLGAFVLFLLCSVVYNWVKGRGYPPGPLGLPVIGYMPFLGKKPNITLKELSKKYGDIFSFYIGPQLIICVSEYELAKEILNHPLALARPPHSFDFLVGKGGFSGMSGEEWQEQRRFALSTIRNLGLGKGLWETMIQTLRKLGKKLMDKFSAVDLTINLPWLTKLVEFLNLSGLQDFMMLLNNFEDIFKKEVERRLLSKDKWTEDDFIGCYLREMEKRKSDSQPHNFTMENLRGNLFILFVAGQDSTVGSVGWLLLLMAKHPNVQQKICDEIDKAIGRDGTVYYGDRNKLPYTTATLLEMMRFITINPLFPPRYVLDIFTFNGFTIPKGAHIVCNSWAMLHDPRYFEDPMTFKPERFISQEGKCVKLDGYGPFSFGKRNCPGEGIAMMTMYLYFVSIMQKFKIKTPYDLPPDMTYKFSAGILPNPQKLCFMER</sequence>
<evidence type="ECO:0000313" key="9">
    <source>
        <dbReference type="Proteomes" id="UP001497382"/>
    </source>
</evidence>
<evidence type="ECO:0008006" key="10">
    <source>
        <dbReference type="Google" id="ProtNLM"/>
    </source>
</evidence>
<comment type="cofactor">
    <cofactor evidence="5">
        <name>heme</name>
        <dbReference type="ChEBI" id="CHEBI:30413"/>
    </cofactor>
</comment>
<keyword evidence="7" id="KW-0812">Transmembrane</keyword>
<dbReference type="GO" id="GO:0020037">
    <property type="term" value="F:heme binding"/>
    <property type="evidence" value="ECO:0007669"/>
    <property type="project" value="InterPro"/>
</dbReference>
<dbReference type="PROSITE" id="PS00086">
    <property type="entry name" value="CYTOCHROME_P450"/>
    <property type="match status" value="1"/>
</dbReference>
<keyword evidence="7" id="KW-0472">Membrane</keyword>
<dbReference type="EMBL" id="CAXIEN010000221">
    <property type="protein sequence ID" value="CAL1287792.1"/>
    <property type="molecule type" value="Genomic_DNA"/>
</dbReference>
<reference evidence="8 9" key="1">
    <citation type="submission" date="2024-04" db="EMBL/GenBank/DDBJ databases">
        <authorList>
            <person name="Rising A."/>
            <person name="Reimegard J."/>
            <person name="Sonavane S."/>
            <person name="Akerstrom W."/>
            <person name="Nylinder S."/>
            <person name="Hedman E."/>
            <person name="Kallberg Y."/>
        </authorList>
    </citation>
    <scope>NUCLEOTIDE SEQUENCE [LARGE SCALE GENOMIC DNA]</scope>
</reference>
<dbReference type="InterPro" id="IPR050182">
    <property type="entry name" value="Cytochrome_P450_fam2"/>
</dbReference>
<dbReference type="Pfam" id="PF00067">
    <property type="entry name" value="p450"/>
    <property type="match status" value="1"/>
</dbReference>
<dbReference type="AlphaFoldDB" id="A0AAV2AW12"/>
<dbReference type="InterPro" id="IPR002401">
    <property type="entry name" value="Cyt_P450_E_grp-I"/>
</dbReference>
<dbReference type="SUPFAM" id="SSF48264">
    <property type="entry name" value="Cytochrome P450"/>
    <property type="match status" value="1"/>
</dbReference>
<evidence type="ECO:0000256" key="4">
    <source>
        <dbReference type="ARBA" id="ARBA00023033"/>
    </source>
</evidence>
<dbReference type="GO" id="GO:0005506">
    <property type="term" value="F:iron ion binding"/>
    <property type="evidence" value="ECO:0007669"/>
    <property type="project" value="InterPro"/>
</dbReference>
<dbReference type="GO" id="GO:0004497">
    <property type="term" value="F:monooxygenase activity"/>
    <property type="evidence" value="ECO:0007669"/>
    <property type="project" value="UniProtKB-KW"/>
</dbReference>
<proteinExistence type="inferred from homology"/>
<name>A0AAV2AW12_9ARAC</name>
<comment type="similarity">
    <text evidence="1 6">Belongs to the cytochrome P450 family.</text>
</comment>
<feature type="binding site" description="axial binding residue" evidence="5">
    <location>
        <position position="389"/>
    </location>
    <ligand>
        <name>heme</name>
        <dbReference type="ChEBI" id="CHEBI:30413"/>
    </ligand>
    <ligandPart>
        <name>Fe</name>
        <dbReference type="ChEBI" id="CHEBI:18248"/>
    </ligandPart>
</feature>
<dbReference type="Proteomes" id="UP001497382">
    <property type="component" value="Unassembled WGS sequence"/>
</dbReference>
<evidence type="ECO:0000256" key="2">
    <source>
        <dbReference type="ARBA" id="ARBA00022723"/>
    </source>
</evidence>
<evidence type="ECO:0000256" key="3">
    <source>
        <dbReference type="ARBA" id="ARBA00023004"/>
    </source>
</evidence>
<gene>
    <name evidence="8" type="ORF">LARSCL_LOCUS15014</name>
</gene>
<protein>
    <recommendedName>
        <fullName evidence="10">Cytochrome P450</fullName>
    </recommendedName>
</protein>
<keyword evidence="5 6" id="KW-0349">Heme</keyword>
<dbReference type="PRINTS" id="PR00385">
    <property type="entry name" value="P450"/>
</dbReference>
<dbReference type="PANTHER" id="PTHR24300">
    <property type="entry name" value="CYTOCHROME P450 508A4-RELATED"/>
    <property type="match status" value="1"/>
</dbReference>
<keyword evidence="7" id="KW-1133">Transmembrane helix</keyword>
<keyword evidence="3 5" id="KW-0408">Iron</keyword>
<feature type="transmembrane region" description="Helical" evidence="7">
    <location>
        <begin position="6"/>
        <end position="28"/>
    </location>
</feature>
<dbReference type="PANTHER" id="PTHR24300:SF375">
    <property type="entry name" value="CYTOCHROME P450 FAMILY"/>
    <property type="match status" value="1"/>
</dbReference>
<keyword evidence="6" id="KW-0560">Oxidoreductase</keyword>
<evidence type="ECO:0000256" key="7">
    <source>
        <dbReference type="SAM" id="Phobius"/>
    </source>
</evidence>
<evidence type="ECO:0000313" key="8">
    <source>
        <dbReference type="EMBL" id="CAL1287792.1"/>
    </source>
</evidence>
<evidence type="ECO:0000256" key="1">
    <source>
        <dbReference type="ARBA" id="ARBA00010617"/>
    </source>
</evidence>
<keyword evidence="2 5" id="KW-0479">Metal-binding</keyword>
<dbReference type="InterPro" id="IPR017972">
    <property type="entry name" value="Cyt_P450_CS"/>
</dbReference>
<dbReference type="InterPro" id="IPR036396">
    <property type="entry name" value="Cyt_P450_sf"/>
</dbReference>
<keyword evidence="4 6" id="KW-0503">Monooxygenase</keyword>